<dbReference type="PATRIC" id="fig|243160.12.peg.1042"/>
<evidence type="ECO:0000259" key="3">
    <source>
        <dbReference type="Pfam" id="PF19112"/>
    </source>
</evidence>
<sequence length="349" mass="39929">MATVDEDDIGTASGRDEGDWVPNRFCLRNAWFPLAHTFEIGERASRWQIYSQPCYLWRARGRIHASRRHPDLPAAPAAPAMPAAPDSPFEPPERYPVVERFGYAWIWYGDPERASDALVPDVPFLPREGGLPERMQGNIRLDCCTPLLVENLLDLTHADYLHANLLGDEQSEEDRVDVRFTSETVTMIRQCTNKSIAPIMRWFGGVRAKYQDVHVVIHVHVRSSVAVAYGRYMPGIDLPIFHPCVPESRDRCRLSFALNMTRTPWLLRALMPLTPYIVLPQDNRMIGPQSTRYRDAGERRDLYSRFDRAGLRYRLLLQQLARRQRDGDFSYAPDALPGQDARGILGMPD</sequence>
<feature type="domain" description="Vanillate O-demethylase oxygenase-like C-terminal catalytic" evidence="3">
    <location>
        <begin position="142"/>
        <end position="322"/>
    </location>
</feature>
<dbReference type="PANTHER" id="PTHR21266:SF60">
    <property type="entry name" value="3-KETOSTEROID-9-ALPHA-MONOOXYGENASE, OXYGENASE COMPONENT"/>
    <property type="match status" value="1"/>
</dbReference>
<dbReference type="EMBL" id="CP000010">
    <property type="protein sequence ID" value="AAU49329.1"/>
    <property type="molecule type" value="Genomic_DNA"/>
</dbReference>
<dbReference type="AlphaFoldDB" id="A0A0H2WK10"/>
<name>A0A0H2WK10_BURMA</name>
<evidence type="ECO:0000313" key="5">
    <source>
        <dbReference type="Proteomes" id="UP000006693"/>
    </source>
</evidence>
<dbReference type="InterPro" id="IPR044043">
    <property type="entry name" value="VanA_C_cat"/>
</dbReference>
<gene>
    <name evidence="4" type="ordered locus">BMA1002</name>
</gene>
<dbReference type="PANTHER" id="PTHR21266">
    <property type="entry name" value="IRON-SULFUR DOMAIN CONTAINING PROTEIN"/>
    <property type="match status" value="1"/>
</dbReference>
<dbReference type="Pfam" id="PF19112">
    <property type="entry name" value="VanA_C"/>
    <property type="match status" value="1"/>
</dbReference>
<keyword evidence="5" id="KW-1185">Reference proteome</keyword>
<proteinExistence type="predicted"/>
<organism evidence="4 5">
    <name type="scientific">Burkholderia mallei (strain ATCC 23344)</name>
    <dbReference type="NCBI Taxonomy" id="243160"/>
    <lineage>
        <taxon>Bacteria</taxon>
        <taxon>Pseudomonadati</taxon>
        <taxon>Pseudomonadota</taxon>
        <taxon>Betaproteobacteria</taxon>
        <taxon>Burkholderiales</taxon>
        <taxon>Burkholderiaceae</taxon>
        <taxon>Burkholderia</taxon>
        <taxon>pseudomallei group</taxon>
    </lineage>
</organism>
<reference evidence="4 5" key="1">
    <citation type="journal article" date="2004" name="Proc. Natl. Acad. Sci. U.S.A.">
        <title>Structural flexibility in the Burkholderia mallei genome.</title>
        <authorList>
            <person name="Nierman W.C."/>
            <person name="DeShazer D."/>
            <person name="Kim H.S."/>
            <person name="Tettelin H."/>
            <person name="Nelson K.E."/>
            <person name="Feldblyum T."/>
            <person name="Ulrich R.L."/>
            <person name="Ronning C.M."/>
            <person name="Brinkac L.M."/>
            <person name="Daugherty S.C."/>
            <person name="Davidsen T.D."/>
            <person name="Deboy R.T."/>
            <person name="Dimitrov G."/>
            <person name="Dodson R.J."/>
            <person name="Durkin A.S."/>
            <person name="Gwinn M.L."/>
            <person name="Haft D.H."/>
            <person name="Khouri H."/>
            <person name="Kolonay J.F."/>
            <person name="Madupu R."/>
            <person name="Mohammoud Y."/>
            <person name="Nelson W.C."/>
            <person name="Radune D."/>
            <person name="Romero C.M."/>
            <person name="Sarria S."/>
            <person name="Selengut J."/>
            <person name="Shamblin C."/>
            <person name="Sullivan S.A."/>
            <person name="White O."/>
            <person name="Yu Y."/>
            <person name="Zafar N."/>
            <person name="Zhou L."/>
            <person name="Fraser C.M."/>
        </authorList>
    </citation>
    <scope>NUCLEOTIDE SEQUENCE [LARGE SCALE GENOMIC DNA]</scope>
    <source>
        <strain evidence="4 5">ATCC 23344</strain>
    </source>
</reference>
<keyword evidence="1" id="KW-0560">Oxidoreductase</keyword>
<dbReference type="RefSeq" id="WP_009966098.1">
    <property type="nucleotide sequence ID" value="NC_006348.1"/>
</dbReference>
<evidence type="ECO:0000256" key="2">
    <source>
        <dbReference type="SAM" id="MobiDB-lite"/>
    </source>
</evidence>
<feature type="region of interest" description="Disordered" evidence="2">
    <location>
        <begin position="69"/>
        <end position="88"/>
    </location>
</feature>
<dbReference type="InterPro" id="IPR050584">
    <property type="entry name" value="Cholesterol_7-desaturase"/>
</dbReference>
<dbReference type="Proteomes" id="UP000006693">
    <property type="component" value="Chromosome 1"/>
</dbReference>
<evidence type="ECO:0000256" key="1">
    <source>
        <dbReference type="ARBA" id="ARBA00023002"/>
    </source>
</evidence>
<dbReference type="GO" id="GO:0016491">
    <property type="term" value="F:oxidoreductase activity"/>
    <property type="evidence" value="ECO:0007669"/>
    <property type="project" value="UniProtKB-KW"/>
</dbReference>
<evidence type="ECO:0000313" key="4">
    <source>
        <dbReference type="EMBL" id="AAU49329.1"/>
    </source>
</evidence>
<protein>
    <submittedName>
        <fullName evidence="4">Conserved domain protein</fullName>
    </submittedName>
</protein>
<dbReference type="eggNOG" id="COG4638">
    <property type="taxonomic scope" value="Bacteria"/>
</dbReference>
<dbReference type="KEGG" id="bma:BMA1002"/>
<accession>A0A0H2WK10</accession>
<feature type="compositionally biased region" description="Low complexity" evidence="2">
    <location>
        <begin position="74"/>
        <end position="84"/>
    </location>
</feature>
<dbReference type="SUPFAM" id="SSF55961">
    <property type="entry name" value="Bet v1-like"/>
    <property type="match status" value="1"/>
</dbReference>
<dbReference type="HOGENOM" id="CLU_039484_0_1_4"/>
<dbReference type="GeneID" id="92978759"/>
<dbReference type="Gene3D" id="3.90.380.10">
    <property type="entry name" value="Naphthalene 1,2-dioxygenase Alpha Subunit, Chain A, domain 1"/>
    <property type="match status" value="1"/>
</dbReference>